<protein>
    <recommendedName>
        <fullName evidence="4">Glycosyltransferase RgtA/B/C/D-like domain-containing protein</fullName>
    </recommendedName>
</protein>
<keyword evidence="3" id="KW-1185">Reference proteome</keyword>
<name>S7TM06_DESML</name>
<proteinExistence type="predicted"/>
<keyword evidence="1" id="KW-1133">Transmembrane helix</keyword>
<evidence type="ECO:0000313" key="2">
    <source>
        <dbReference type="EMBL" id="EPR37725.1"/>
    </source>
</evidence>
<feature type="transmembrane region" description="Helical" evidence="1">
    <location>
        <begin position="120"/>
        <end position="140"/>
    </location>
</feature>
<dbReference type="EMBL" id="ATHJ01000101">
    <property type="protein sequence ID" value="EPR37725.1"/>
    <property type="molecule type" value="Genomic_DNA"/>
</dbReference>
<dbReference type="STRING" id="897.B2D07_09680"/>
<dbReference type="PATRIC" id="fig|1121405.3.peg.3097"/>
<gene>
    <name evidence="2" type="ORF">dsmv_3014</name>
</gene>
<feature type="transmembrane region" description="Helical" evidence="1">
    <location>
        <begin position="295"/>
        <end position="311"/>
    </location>
</feature>
<organism evidence="2 3">
    <name type="scientific">Desulfococcus multivorans DSM 2059</name>
    <dbReference type="NCBI Taxonomy" id="1121405"/>
    <lineage>
        <taxon>Bacteria</taxon>
        <taxon>Pseudomonadati</taxon>
        <taxon>Thermodesulfobacteriota</taxon>
        <taxon>Desulfobacteria</taxon>
        <taxon>Desulfobacterales</taxon>
        <taxon>Desulfococcaceae</taxon>
        <taxon>Desulfococcus</taxon>
    </lineage>
</organism>
<feature type="transmembrane region" description="Helical" evidence="1">
    <location>
        <begin position="269"/>
        <end position="290"/>
    </location>
</feature>
<keyword evidence="1" id="KW-0812">Transmembrane</keyword>
<evidence type="ECO:0000313" key="3">
    <source>
        <dbReference type="Proteomes" id="UP000014977"/>
    </source>
</evidence>
<feature type="transmembrane region" description="Helical" evidence="1">
    <location>
        <begin position="9"/>
        <end position="29"/>
    </location>
</feature>
<sequence length="531" mass="60681">MNWKKISPYLIPSITNVFFISLFIVLSVFPENGLLNDGDTGFHIRIGEYIMENLAIPKNDPFSFISPPLFFTAHEWLSAVIMESIHSIAGLTGVVLFFASIISLTYSLLFKLFVAENDNIFISVALVLLLTVSSAVHWLARPHAFTLLFTVIWYYLLHKHQESPDRNLSSLCFMPLIMVFWVNLHGGFLVGFILNGICILGNLVEYVRMSGEDRNILRQKMIDLFSVTLFCVLVCLINPYGWHILIFPFQLISQDFMINYIGEFQSPNFHTVLLSFFKYSVLLSITLIALSKNRLKPYALISILVFLSMSLTSVRHVPLFCIIVFPILLGLVRPMIENPNSKIGIFFHTRSARCRQTDAQAKGALWPVIVVILVITAAGSERLTHGFDPELKPMNAMAFINSEDIPGNMFNEYETGDFIIYSTWPRYKVFIDGRADMYGEDHLKAYDTVIKAKQGWQDIIEKHDITWMMVNPSSPISSLLWEMPGWHLIYADKVSHVYVRNIRNNQRLVEKYQNIVPVDTRTDELTAAVSL</sequence>
<dbReference type="eggNOG" id="COG1287">
    <property type="taxonomic scope" value="Bacteria"/>
</dbReference>
<comment type="caution">
    <text evidence="2">The sequence shown here is derived from an EMBL/GenBank/DDBJ whole genome shotgun (WGS) entry which is preliminary data.</text>
</comment>
<reference evidence="2 3" key="1">
    <citation type="journal article" date="2013" name="Genome Announc.">
        <title>Draft genome sequences for three mercury-methylating, sulfate-reducing bacteria.</title>
        <authorList>
            <person name="Brown S.D."/>
            <person name="Hurt R.A.Jr."/>
            <person name="Gilmour C.C."/>
            <person name="Elias D.A."/>
        </authorList>
    </citation>
    <scope>NUCLEOTIDE SEQUENCE [LARGE SCALE GENOMIC DNA]</scope>
    <source>
        <strain evidence="2 3">DSM 2059</strain>
    </source>
</reference>
<dbReference type="AlphaFoldDB" id="S7TM06"/>
<feature type="transmembrane region" description="Helical" evidence="1">
    <location>
        <begin position="85"/>
        <end position="108"/>
    </location>
</feature>
<dbReference type="Proteomes" id="UP000014977">
    <property type="component" value="Unassembled WGS sequence"/>
</dbReference>
<accession>S7TM06</accession>
<evidence type="ECO:0008006" key="4">
    <source>
        <dbReference type="Google" id="ProtNLM"/>
    </source>
</evidence>
<evidence type="ECO:0000256" key="1">
    <source>
        <dbReference type="SAM" id="Phobius"/>
    </source>
</evidence>
<feature type="transmembrane region" description="Helical" evidence="1">
    <location>
        <begin position="173"/>
        <end position="203"/>
    </location>
</feature>
<feature type="transmembrane region" description="Helical" evidence="1">
    <location>
        <begin position="224"/>
        <end position="249"/>
    </location>
</feature>
<keyword evidence="1" id="KW-0472">Membrane</keyword>